<name>A0ABX8ZBY3_9NEIS</name>
<protein>
    <submittedName>
        <fullName evidence="1">Uncharacterized protein</fullName>
    </submittedName>
</protein>
<gene>
    <name evidence="1" type="ORF">K4H28_04385</name>
</gene>
<dbReference type="RefSeq" id="WP_221007178.1">
    <property type="nucleotide sequence ID" value="NZ_CP081150.1"/>
</dbReference>
<keyword evidence="2" id="KW-1185">Reference proteome</keyword>
<sequence length="317" mass="35312">MSKLFKLKKAMSLSDTAKRLSASLNEEVTIADVLNLGLDGHLKLSVHFVNHARAHIGIKRSEFEAEIFVCPLPNARQEVLDFFKTNQVPFTVTRKWLDTQSDEIQQAIMKFQSENQILFCYRGVKKDDFFYQFDNSSIITLSDYYHLTMSGAEKLDVMHAYQKETNGPSVSLVCLEGVIVSDNNGNYYQVLEQFEGKPYDDPKSYYPAGGIPDDAVIVAQTDDIAKFELSLVDNEQAPESTKPSPKAENKQAATIAALCAAILKDTRTGTAGDLSKHDAAAIAVADELLRLGINGAYKQDRLGDMIKQGRELIQIYK</sequence>
<accession>A0ABX8ZBY3</accession>
<dbReference type="EMBL" id="CP081150">
    <property type="protein sequence ID" value="QZA78653.1"/>
    <property type="molecule type" value="Genomic_DNA"/>
</dbReference>
<proteinExistence type="predicted"/>
<reference evidence="1 2" key="1">
    <citation type="submission" date="2021-08" db="EMBL/GenBank/DDBJ databases">
        <title>complete genome sequencing of Deefgea sp. D25.</title>
        <authorList>
            <person name="Bae J.-W."/>
            <person name="Gim D.-H."/>
        </authorList>
    </citation>
    <scope>NUCLEOTIDE SEQUENCE [LARGE SCALE GENOMIC DNA]</scope>
    <source>
        <strain evidence="1 2">D25</strain>
    </source>
</reference>
<organism evidence="1 2">
    <name type="scientific">Deefgea tanakiae</name>
    <dbReference type="NCBI Taxonomy" id="2865840"/>
    <lineage>
        <taxon>Bacteria</taxon>
        <taxon>Pseudomonadati</taxon>
        <taxon>Pseudomonadota</taxon>
        <taxon>Betaproteobacteria</taxon>
        <taxon>Neisseriales</taxon>
        <taxon>Chitinibacteraceae</taxon>
        <taxon>Deefgea</taxon>
    </lineage>
</organism>
<dbReference type="Proteomes" id="UP000825679">
    <property type="component" value="Chromosome"/>
</dbReference>
<evidence type="ECO:0000313" key="2">
    <source>
        <dbReference type="Proteomes" id="UP000825679"/>
    </source>
</evidence>
<evidence type="ECO:0000313" key="1">
    <source>
        <dbReference type="EMBL" id="QZA78653.1"/>
    </source>
</evidence>